<feature type="domain" description="Glycosyl transferase family 1" evidence="12">
    <location>
        <begin position="301"/>
        <end position="453"/>
    </location>
</feature>
<dbReference type="GO" id="GO:0009011">
    <property type="term" value="F:alpha-1,4-glucan glucosyltransferase (ADP-glucose donor) activity"/>
    <property type="evidence" value="ECO:0007669"/>
    <property type="project" value="UniProtKB-UniRule"/>
</dbReference>
<dbReference type="PANTHER" id="PTHR45825:SF11">
    <property type="entry name" value="ALPHA AMYLASE DOMAIN-CONTAINING PROTEIN"/>
    <property type="match status" value="1"/>
</dbReference>
<keyword evidence="7 11" id="KW-0328">Glycosyltransferase</keyword>
<dbReference type="Pfam" id="PF08323">
    <property type="entry name" value="Glyco_transf_5"/>
    <property type="match status" value="1"/>
</dbReference>
<comment type="pathway">
    <text evidence="3 11">Glycan biosynthesis; glycogen biosynthesis.</text>
</comment>
<dbReference type="RefSeq" id="WP_131913858.1">
    <property type="nucleotide sequence ID" value="NZ_OU594967.1"/>
</dbReference>
<dbReference type="PANTHER" id="PTHR45825">
    <property type="entry name" value="GRANULE-BOUND STARCH SYNTHASE 1, CHLOROPLASTIC/AMYLOPLASTIC"/>
    <property type="match status" value="1"/>
</dbReference>
<organism evidence="14 15">
    <name type="scientific">Celerinatantimonas diazotrophica</name>
    <dbReference type="NCBI Taxonomy" id="412034"/>
    <lineage>
        <taxon>Bacteria</taxon>
        <taxon>Pseudomonadati</taxon>
        <taxon>Pseudomonadota</taxon>
        <taxon>Gammaproteobacteria</taxon>
        <taxon>Celerinatantimonadaceae</taxon>
        <taxon>Celerinatantimonas</taxon>
    </lineage>
</organism>
<dbReference type="NCBIfam" id="NF001903">
    <property type="entry name" value="PRK00654.2-2"/>
    <property type="match status" value="1"/>
</dbReference>
<dbReference type="Gene3D" id="3.40.50.2000">
    <property type="entry name" value="Glycogen Phosphorylase B"/>
    <property type="match status" value="2"/>
</dbReference>
<evidence type="ECO:0000259" key="13">
    <source>
        <dbReference type="Pfam" id="PF08323"/>
    </source>
</evidence>
<dbReference type="InterPro" id="IPR011835">
    <property type="entry name" value="GS/SS"/>
</dbReference>
<evidence type="ECO:0000256" key="9">
    <source>
        <dbReference type="ARBA" id="ARBA00023056"/>
    </source>
</evidence>
<comment type="function">
    <text evidence="2 11">Synthesizes alpha-1,4-glucan chains using ADP-glucose.</text>
</comment>
<evidence type="ECO:0000256" key="2">
    <source>
        <dbReference type="ARBA" id="ARBA00002764"/>
    </source>
</evidence>
<evidence type="ECO:0000256" key="1">
    <source>
        <dbReference type="ARBA" id="ARBA00001478"/>
    </source>
</evidence>
<dbReference type="GO" id="GO:0004373">
    <property type="term" value="F:alpha-1,4-glucan glucosyltransferase (UDP-glucose donor) activity"/>
    <property type="evidence" value="ECO:0007669"/>
    <property type="project" value="InterPro"/>
</dbReference>
<dbReference type="GO" id="GO:0005829">
    <property type="term" value="C:cytosol"/>
    <property type="evidence" value="ECO:0007669"/>
    <property type="project" value="TreeGrafter"/>
</dbReference>
<evidence type="ECO:0000256" key="11">
    <source>
        <dbReference type="HAMAP-Rule" id="MF_00484"/>
    </source>
</evidence>
<comment type="caution">
    <text evidence="14">The sequence shown here is derived from an EMBL/GenBank/DDBJ whole genome shotgun (WGS) entry which is preliminary data.</text>
</comment>
<evidence type="ECO:0000256" key="10">
    <source>
        <dbReference type="ARBA" id="ARBA00031722"/>
    </source>
</evidence>
<dbReference type="EMBL" id="SMGD01000016">
    <property type="protein sequence ID" value="TCK46961.1"/>
    <property type="molecule type" value="Genomic_DNA"/>
</dbReference>
<dbReference type="SUPFAM" id="SSF53756">
    <property type="entry name" value="UDP-Glycosyltransferase/glycogen phosphorylase"/>
    <property type="match status" value="1"/>
</dbReference>
<dbReference type="GO" id="GO:0005978">
    <property type="term" value="P:glycogen biosynthetic process"/>
    <property type="evidence" value="ECO:0007669"/>
    <property type="project" value="UniProtKB-UniRule"/>
</dbReference>
<evidence type="ECO:0000256" key="8">
    <source>
        <dbReference type="ARBA" id="ARBA00022679"/>
    </source>
</evidence>
<dbReference type="UniPathway" id="UPA00164"/>
<evidence type="ECO:0000259" key="12">
    <source>
        <dbReference type="Pfam" id="PF00534"/>
    </source>
</evidence>
<dbReference type="Pfam" id="PF00534">
    <property type="entry name" value="Glycos_transf_1"/>
    <property type="match status" value="1"/>
</dbReference>
<keyword evidence="9 11" id="KW-0320">Glycogen biosynthesis</keyword>
<evidence type="ECO:0000256" key="5">
    <source>
        <dbReference type="ARBA" id="ARBA00012588"/>
    </source>
</evidence>
<evidence type="ECO:0000313" key="15">
    <source>
        <dbReference type="Proteomes" id="UP000295565"/>
    </source>
</evidence>
<dbReference type="NCBIfam" id="TIGR02095">
    <property type="entry name" value="glgA"/>
    <property type="match status" value="1"/>
</dbReference>
<reference evidence="14 15" key="1">
    <citation type="submission" date="2019-03" db="EMBL/GenBank/DDBJ databases">
        <title>Genomic Encyclopedia of Type Strains, Phase IV (KMG-IV): sequencing the most valuable type-strain genomes for metagenomic binning, comparative biology and taxonomic classification.</title>
        <authorList>
            <person name="Goeker M."/>
        </authorList>
    </citation>
    <scope>NUCLEOTIDE SEQUENCE [LARGE SCALE GENOMIC DNA]</scope>
    <source>
        <strain evidence="14 15">DSM 18577</strain>
    </source>
</reference>
<proteinExistence type="inferred from homology"/>
<keyword evidence="15" id="KW-1185">Reference proteome</keyword>
<comment type="similarity">
    <text evidence="4 11">Belongs to the glycosyltransferase 1 family. Bacterial/plant glycogen synthase subfamily.</text>
</comment>
<evidence type="ECO:0000256" key="4">
    <source>
        <dbReference type="ARBA" id="ARBA00010281"/>
    </source>
</evidence>
<dbReference type="AlphaFoldDB" id="A0A4V2PNG2"/>
<dbReference type="InterPro" id="IPR013534">
    <property type="entry name" value="Starch_synth_cat_dom"/>
</dbReference>
<keyword evidence="8 11" id="KW-0808">Transferase</keyword>
<dbReference type="OrthoDB" id="9808590at2"/>
<name>A0A4V2PNG2_9GAMM</name>
<comment type="catalytic activity">
    <reaction evidence="1 11">
        <text>[(1-&gt;4)-alpha-D-glucosyl](n) + ADP-alpha-D-glucose = [(1-&gt;4)-alpha-D-glucosyl](n+1) + ADP + H(+)</text>
        <dbReference type="Rhea" id="RHEA:18189"/>
        <dbReference type="Rhea" id="RHEA-COMP:9584"/>
        <dbReference type="Rhea" id="RHEA-COMP:9587"/>
        <dbReference type="ChEBI" id="CHEBI:15378"/>
        <dbReference type="ChEBI" id="CHEBI:15444"/>
        <dbReference type="ChEBI" id="CHEBI:57498"/>
        <dbReference type="ChEBI" id="CHEBI:456216"/>
        <dbReference type="EC" id="2.4.1.21"/>
    </reaction>
</comment>
<dbReference type="Proteomes" id="UP000295565">
    <property type="component" value="Unassembled WGS sequence"/>
</dbReference>
<feature type="domain" description="Starch synthase catalytic" evidence="13">
    <location>
        <begin position="7"/>
        <end position="244"/>
    </location>
</feature>
<dbReference type="CDD" id="cd03791">
    <property type="entry name" value="GT5_Glycogen_synthase_DULL1-like"/>
    <property type="match status" value="1"/>
</dbReference>
<sequence length="484" mass="55408">MSKESVNVLFVASEIEGFIKTGGLADVAKYLPLALRNLGHRVTLIMPFFRNIAHRDEAQFIDRFSIKTEAGFEKEIGLWQLMLEDICVYCIEQHDYYDRSQPYSEGEYGYPDNGERFAFFNLSVLEAAARLDLDVDIIHCNDWHTALIPYLVKTQYHAHPKLGQAKTVLTIHNAIFQGQFERRQFEMFGDLIAPLVDTLLDGYQCLNMLKAGIRFSDKITAVSPNYANELLTRLGAHGLHEFFQQRHSDLTGILNGCDYKDWNPTTDSMLPAHYSCDDLSGKWQCKEALQNELQLPVNQIPVFGMVCRLTEQKGFYILLPALELFLRHHVQVVIIGTGDSQIAQQLDRLQQRYPDKLRFVNAYSNPLAHLIEAGSDFFLMPSLFEPCGLNQMYSLAYGTIPIIRGVGGLQDTVVDYDQNQDDADGFIFYPPESSELLNLLRRALLAYLEEPEQLSLMRKRAMQREFSWDKAAHQYCDIYTQALN</sequence>
<dbReference type="EC" id="2.4.1.21" evidence="5 11"/>
<dbReference type="InterPro" id="IPR001296">
    <property type="entry name" value="Glyco_trans_1"/>
</dbReference>
<accession>A0A4V2PNG2</accession>
<dbReference type="HAMAP" id="MF_00484">
    <property type="entry name" value="Glycogen_synth"/>
    <property type="match status" value="1"/>
</dbReference>
<gene>
    <name evidence="11" type="primary">glgA</name>
    <name evidence="14" type="ORF">EV690_3113</name>
</gene>
<evidence type="ECO:0000256" key="6">
    <source>
        <dbReference type="ARBA" id="ARBA00019935"/>
    </source>
</evidence>
<evidence type="ECO:0000313" key="14">
    <source>
        <dbReference type="EMBL" id="TCK46961.1"/>
    </source>
</evidence>
<feature type="binding site" evidence="11">
    <location>
        <position position="20"/>
    </location>
    <ligand>
        <name>ADP-alpha-D-glucose</name>
        <dbReference type="ChEBI" id="CHEBI:57498"/>
    </ligand>
</feature>
<evidence type="ECO:0000256" key="3">
    <source>
        <dbReference type="ARBA" id="ARBA00004964"/>
    </source>
</evidence>
<evidence type="ECO:0000256" key="7">
    <source>
        <dbReference type="ARBA" id="ARBA00022676"/>
    </source>
</evidence>
<protein>
    <recommendedName>
        <fullName evidence="6 11">Glycogen synthase</fullName>
        <ecNumber evidence="5 11">2.4.1.21</ecNumber>
    </recommendedName>
    <alternativeName>
        <fullName evidence="10 11">Starch [bacterial glycogen] synthase</fullName>
    </alternativeName>
</protein>